<keyword evidence="6 7" id="KW-0472">Membrane</keyword>
<feature type="transmembrane region" description="Helical" evidence="7">
    <location>
        <begin position="401"/>
        <end position="424"/>
    </location>
</feature>
<feature type="domain" description="Major facilitator superfamily (MFS) profile" evidence="8">
    <location>
        <begin position="13"/>
        <end position="460"/>
    </location>
</feature>
<evidence type="ECO:0000256" key="7">
    <source>
        <dbReference type="SAM" id="Phobius"/>
    </source>
</evidence>
<feature type="transmembrane region" description="Helical" evidence="7">
    <location>
        <begin position="436"/>
        <end position="455"/>
    </location>
</feature>
<reference evidence="9" key="1">
    <citation type="submission" date="2021-12" db="EMBL/GenBank/DDBJ databases">
        <authorList>
            <person name="King R."/>
        </authorList>
    </citation>
    <scope>NUCLEOTIDE SEQUENCE</scope>
</reference>
<dbReference type="SUPFAM" id="SSF103473">
    <property type="entry name" value="MFS general substrate transporter"/>
    <property type="match status" value="1"/>
</dbReference>
<feature type="transmembrane region" description="Helical" evidence="7">
    <location>
        <begin position="368"/>
        <end position="389"/>
    </location>
</feature>
<dbReference type="InterPro" id="IPR050382">
    <property type="entry name" value="MFS_Na/Anion_cotransporter"/>
</dbReference>
<evidence type="ECO:0000313" key="9">
    <source>
        <dbReference type="EMBL" id="CAH0563407.1"/>
    </source>
</evidence>
<dbReference type="Pfam" id="PF07690">
    <property type="entry name" value="MFS_1"/>
    <property type="match status" value="1"/>
</dbReference>
<dbReference type="EMBL" id="OV121140">
    <property type="protein sequence ID" value="CAH0563407.1"/>
    <property type="molecule type" value="Genomic_DNA"/>
</dbReference>
<dbReference type="PANTHER" id="PTHR11662">
    <property type="entry name" value="SOLUTE CARRIER FAMILY 17"/>
    <property type="match status" value="1"/>
</dbReference>
<dbReference type="InterPro" id="IPR020846">
    <property type="entry name" value="MFS_dom"/>
</dbReference>
<sequence>MEKEARGKGNGYRYLMATLGSSGLGLIYGLKVNLHVAIVSMVNHTAVSGGSSHNKSGSSSCDDVYPVSNDEKAEDGPFVWSTVVQGVLLSAYFLGYMVAELPGGRIAEVFSAKWVMLGAVVVNIVGALLTPAAALWHYGALILIRVLQGFGGGMTFPAMHVILAHWAPPTERSVMSSIVYSGTALGTVIFMLVSGIIGSSLGWQYVFYIEGACSCIWMIFWIIFAADSPNETSFISQDERSMIAASLGDEKHETKSVPWKAVWTSKAFWAILIAHTCSNWGWYMVLIELPSYMKMVFNFKLSDNAVLTTIPFLCMWIFSMILSKVLDTLLIKEKITTTWARKTATLIASLGPLLCFVALCFIGCRREWAVALMCVAVTCIGGMFCGFLSNHIDIAPNYAGTLMALTNTVATIPGILVPLFVGWLTHDDPGINSWQIIFGVTMVLYVIEILVYTTMGSGVEQSWNK</sequence>
<dbReference type="Gene3D" id="1.20.1250.20">
    <property type="entry name" value="MFS general substrate transporter like domains"/>
    <property type="match status" value="1"/>
</dbReference>
<proteinExistence type="predicted"/>
<comment type="subcellular location">
    <subcellularLocation>
        <location evidence="1">Membrane</location>
        <topology evidence="1">Multi-pass membrane protein</topology>
    </subcellularLocation>
</comment>
<organism evidence="9 10">
    <name type="scientific">Brassicogethes aeneus</name>
    <name type="common">Rape pollen beetle</name>
    <name type="synonym">Meligethes aeneus</name>
    <dbReference type="NCBI Taxonomy" id="1431903"/>
    <lineage>
        <taxon>Eukaryota</taxon>
        <taxon>Metazoa</taxon>
        <taxon>Ecdysozoa</taxon>
        <taxon>Arthropoda</taxon>
        <taxon>Hexapoda</taxon>
        <taxon>Insecta</taxon>
        <taxon>Pterygota</taxon>
        <taxon>Neoptera</taxon>
        <taxon>Endopterygota</taxon>
        <taxon>Coleoptera</taxon>
        <taxon>Polyphaga</taxon>
        <taxon>Cucujiformia</taxon>
        <taxon>Nitidulidae</taxon>
        <taxon>Meligethinae</taxon>
        <taxon>Brassicogethes</taxon>
    </lineage>
</organism>
<dbReference type="OrthoDB" id="2985014at2759"/>
<feature type="transmembrane region" description="Helical" evidence="7">
    <location>
        <begin position="78"/>
        <end position="99"/>
    </location>
</feature>
<evidence type="ECO:0000256" key="5">
    <source>
        <dbReference type="ARBA" id="ARBA00022989"/>
    </source>
</evidence>
<dbReference type="GO" id="GO:0006820">
    <property type="term" value="P:monoatomic anion transport"/>
    <property type="evidence" value="ECO:0007669"/>
    <property type="project" value="TreeGrafter"/>
</dbReference>
<evidence type="ECO:0000313" key="10">
    <source>
        <dbReference type="Proteomes" id="UP001154078"/>
    </source>
</evidence>
<feature type="transmembrane region" description="Helical" evidence="7">
    <location>
        <begin position="205"/>
        <end position="226"/>
    </location>
</feature>
<dbReference type="InterPro" id="IPR036259">
    <property type="entry name" value="MFS_trans_sf"/>
</dbReference>
<dbReference type="PROSITE" id="PS50850">
    <property type="entry name" value="MFS"/>
    <property type="match status" value="1"/>
</dbReference>
<evidence type="ECO:0000256" key="2">
    <source>
        <dbReference type="ARBA" id="ARBA00022448"/>
    </source>
</evidence>
<name>A0A9P0FMG8_BRAAE</name>
<keyword evidence="3 7" id="KW-0812">Transmembrane</keyword>
<evidence type="ECO:0000259" key="8">
    <source>
        <dbReference type="PROSITE" id="PS50850"/>
    </source>
</evidence>
<dbReference type="PANTHER" id="PTHR11662:SF457">
    <property type="entry name" value="MAJOR FACILITATOR SUPERFAMILY TRANSPORTER 3"/>
    <property type="match status" value="1"/>
</dbReference>
<gene>
    <name evidence="9" type="ORF">MELIAE_LOCUS12242</name>
</gene>
<dbReference type="Proteomes" id="UP001154078">
    <property type="component" value="Chromosome 9"/>
</dbReference>
<feature type="transmembrane region" description="Helical" evidence="7">
    <location>
        <begin position="305"/>
        <end position="322"/>
    </location>
</feature>
<dbReference type="InterPro" id="IPR011701">
    <property type="entry name" value="MFS"/>
</dbReference>
<accession>A0A9P0FMG8</accession>
<dbReference type="CDD" id="cd17318">
    <property type="entry name" value="MFS_SLC17"/>
    <property type="match status" value="1"/>
</dbReference>
<dbReference type="GO" id="GO:0016020">
    <property type="term" value="C:membrane"/>
    <property type="evidence" value="ECO:0007669"/>
    <property type="project" value="UniProtKB-SubCell"/>
</dbReference>
<keyword evidence="5 7" id="KW-1133">Transmembrane helix</keyword>
<dbReference type="GO" id="GO:0015293">
    <property type="term" value="F:symporter activity"/>
    <property type="evidence" value="ECO:0007669"/>
    <property type="project" value="UniProtKB-KW"/>
</dbReference>
<feature type="transmembrane region" description="Helical" evidence="7">
    <location>
        <begin position="111"/>
        <end position="136"/>
    </location>
</feature>
<feature type="transmembrane region" description="Helical" evidence="7">
    <location>
        <begin position="267"/>
        <end position="285"/>
    </location>
</feature>
<evidence type="ECO:0000256" key="6">
    <source>
        <dbReference type="ARBA" id="ARBA00023136"/>
    </source>
</evidence>
<keyword evidence="10" id="KW-1185">Reference proteome</keyword>
<feature type="transmembrane region" description="Helical" evidence="7">
    <location>
        <begin position="178"/>
        <end position="199"/>
    </location>
</feature>
<dbReference type="AlphaFoldDB" id="A0A9P0FMG8"/>
<keyword evidence="2" id="KW-0813">Transport</keyword>
<feature type="transmembrane region" description="Helical" evidence="7">
    <location>
        <begin position="343"/>
        <end position="362"/>
    </location>
</feature>
<evidence type="ECO:0000256" key="4">
    <source>
        <dbReference type="ARBA" id="ARBA00022847"/>
    </source>
</evidence>
<evidence type="ECO:0000256" key="1">
    <source>
        <dbReference type="ARBA" id="ARBA00004141"/>
    </source>
</evidence>
<feature type="transmembrane region" description="Helical" evidence="7">
    <location>
        <begin position="142"/>
        <end position="166"/>
    </location>
</feature>
<protein>
    <recommendedName>
        <fullName evidence="8">Major facilitator superfamily (MFS) profile domain-containing protein</fullName>
    </recommendedName>
</protein>
<keyword evidence="4" id="KW-0769">Symport</keyword>
<evidence type="ECO:0000256" key="3">
    <source>
        <dbReference type="ARBA" id="ARBA00022692"/>
    </source>
</evidence>
<dbReference type="FunFam" id="1.20.1250.20:FF:000003">
    <property type="entry name" value="Solute carrier family 17 member 3"/>
    <property type="match status" value="1"/>
</dbReference>